<reference evidence="1 2" key="1">
    <citation type="submission" date="2023-02" db="EMBL/GenBank/DDBJ databases">
        <title>LHISI_Scaffold_Assembly.</title>
        <authorList>
            <person name="Stuart O.P."/>
            <person name="Cleave R."/>
            <person name="Magrath M.J.L."/>
            <person name="Mikheyev A.S."/>
        </authorList>
    </citation>
    <scope>NUCLEOTIDE SEQUENCE [LARGE SCALE GENOMIC DNA]</scope>
    <source>
        <strain evidence="1">Daus_M_001</strain>
        <tissue evidence="1">Leg muscle</tissue>
    </source>
</reference>
<name>A0ABQ9IMU5_9NEOP</name>
<comment type="caution">
    <text evidence="1">The sequence shown here is derived from an EMBL/GenBank/DDBJ whole genome shotgun (WGS) entry which is preliminary data.</text>
</comment>
<organism evidence="1 2">
    <name type="scientific">Dryococelus australis</name>
    <dbReference type="NCBI Taxonomy" id="614101"/>
    <lineage>
        <taxon>Eukaryota</taxon>
        <taxon>Metazoa</taxon>
        <taxon>Ecdysozoa</taxon>
        <taxon>Arthropoda</taxon>
        <taxon>Hexapoda</taxon>
        <taxon>Insecta</taxon>
        <taxon>Pterygota</taxon>
        <taxon>Neoptera</taxon>
        <taxon>Polyneoptera</taxon>
        <taxon>Phasmatodea</taxon>
        <taxon>Verophasmatodea</taxon>
        <taxon>Anareolatae</taxon>
        <taxon>Phasmatidae</taxon>
        <taxon>Eurycanthinae</taxon>
        <taxon>Dryococelus</taxon>
    </lineage>
</organism>
<evidence type="ECO:0000313" key="2">
    <source>
        <dbReference type="Proteomes" id="UP001159363"/>
    </source>
</evidence>
<gene>
    <name evidence="1" type="ORF">PR048_002519</name>
</gene>
<dbReference type="Proteomes" id="UP001159363">
    <property type="component" value="Chromosome 1"/>
</dbReference>
<evidence type="ECO:0000313" key="1">
    <source>
        <dbReference type="EMBL" id="KAJ8897173.1"/>
    </source>
</evidence>
<accession>A0ABQ9IMU5</accession>
<protein>
    <submittedName>
        <fullName evidence="1">Uncharacterized protein</fullName>
    </submittedName>
</protein>
<proteinExistence type="predicted"/>
<keyword evidence="2" id="KW-1185">Reference proteome</keyword>
<dbReference type="InterPro" id="IPR036397">
    <property type="entry name" value="RNaseH_sf"/>
</dbReference>
<dbReference type="EMBL" id="JARBHB010000001">
    <property type="protein sequence ID" value="KAJ8897173.1"/>
    <property type="molecule type" value="Genomic_DNA"/>
</dbReference>
<sequence length="561" mass="62128">MIYSLEVAAILHRGRGVSLLGALWRGPLLHAALTDRWKRGVGGRARGMGCALLTGAALRDSEDPIPHDASLPAGVEAEALKGEVAEKIPETCVHVEKDGRGLQESTLFRRGGRIEDPEGCHALSTVNEGRNFMHGYKDYVLQLIYGIQVRPIPGERVLTSCQGNRCAFGAHSSITEGQMCKMSNDLVSQAHPSQMAVFVVLERSDSEYFQLSSLAEEVTGGNSQKTTCNSRYSRRVAASNIGPYSGTCELLRPFRWDVLNHPPYSPDLATSDFLIFSPLKAQSFPLVYPFGYAFEAEKWWIYKDDSATCIKCNIVAMSKVLTWHARFPSCCLYLWDFKRVFTVTSQFPEALPKFYVQDIPLPHANKAEPRIDNFTKGAAHWIHVQMQHSLHVKPLSERHPAGDNCRMTRGSLPLRKKSTQPSFKQYILAHKCPRPHASIQSNRTAQHSTAQQLDELAVTQSGADRSPCVSTATLSALRPTTVEACVVEYGAVWGPGTNLGSLDRTLPATCDTSSRVARRIIVLEYPIHLSKDNHHVRVDVIVVEGRIVKLIKSAFHTDDGT</sequence>
<dbReference type="Gene3D" id="3.30.420.10">
    <property type="entry name" value="Ribonuclease H-like superfamily/Ribonuclease H"/>
    <property type="match status" value="1"/>
</dbReference>